<dbReference type="CDD" id="cd00084">
    <property type="entry name" value="HMG-box_SF"/>
    <property type="match status" value="1"/>
</dbReference>
<dbReference type="SUPFAM" id="SSF47095">
    <property type="entry name" value="HMG-box"/>
    <property type="match status" value="1"/>
</dbReference>
<dbReference type="Gene3D" id="1.10.30.10">
    <property type="entry name" value="High mobility group box domain"/>
    <property type="match status" value="1"/>
</dbReference>
<proteinExistence type="predicted"/>
<protein>
    <recommendedName>
        <fullName evidence="3">HMG box domain-containing protein</fullName>
    </recommendedName>
</protein>
<dbReference type="InterPro" id="IPR036620">
    <property type="entry name" value="MC1_sf"/>
</dbReference>
<sequence>MSKSFELRKSSNNQTFDGQMMGKNIRPAAMKILTILMKDDPHKNDTDYKITFSVCEVSSGRIYNYVGYRTKMDQIRTYVTKDGTTLTFEYKNVMKTDKSVAKCMKSSHVKKFRSSVPTAIKSNLRCRGNRYFKMIDPKTLVSCGRYKCSSPKQAASKGFTKLAQKYKKNGESVPENLIIYLREMTRGSSGKIYGYTVQRQKLDRPCSIQIGDRTVCYEYKNKVTKINNNDLPIQIQNKKKAKKNKVSKVKKGKKCKPIKNVKTYSSSDDESEQISSDDMPARKGPGKKYESSDESCDDKFIKKQMYESNVRPKKVCVSSNEESDGDDVKRPTKICFSNSNSRSSSSEDDEAHAVRPPTTYNTFIKERIAVLKKDDPTASQIDLLKQAAEEWQKKKRSFEDIVKRNPANFGKSITGPSNIEFSDSEDDSTNNSIIKIKYVKPYFMDAIHGNESTGEWTIEQDEKMLSYLKHAIENQECLSDTTNDITIDEDNITSCELLLPTDKSSCGIFYGQKMCDIVQNVAMRLIKCGDYHNITSLVFAKLVLYCKDNNMEYVYHLNKLNNNTYTIKIISAATLF</sequence>
<feature type="region of interest" description="Disordered" evidence="1">
    <location>
        <begin position="1"/>
        <end position="20"/>
    </location>
</feature>
<feature type="compositionally biased region" description="Basic and acidic residues" evidence="1">
    <location>
        <begin position="287"/>
        <end position="296"/>
    </location>
</feature>
<organism evidence="2">
    <name type="scientific">viral metagenome</name>
    <dbReference type="NCBI Taxonomy" id="1070528"/>
    <lineage>
        <taxon>unclassified sequences</taxon>
        <taxon>metagenomes</taxon>
        <taxon>organismal metagenomes</taxon>
    </lineage>
</organism>
<feature type="region of interest" description="Disordered" evidence="1">
    <location>
        <begin position="237"/>
        <end position="296"/>
    </location>
</feature>
<dbReference type="InterPro" id="IPR036910">
    <property type="entry name" value="HMG_box_dom_sf"/>
</dbReference>
<evidence type="ECO:0000256" key="1">
    <source>
        <dbReference type="SAM" id="MobiDB-lite"/>
    </source>
</evidence>
<dbReference type="AlphaFoldDB" id="A0A6C0C9C2"/>
<accession>A0A6C0C9C2</accession>
<dbReference type="EMBL" id="MN739361">
    <property type="protein sequence ID" value="QHT00967.1"/>
    <property type="molecule type" value="Genomic_DNA"/>
</dbReference>
<name>A0A6C0C9C2_9ZZZZ</name>
<evidence type="ECO:0008006" key="3">
    <source>
        <dbReference type="Google" id="ProtNLM"/>
    </source>
</evidence>
<evidence type="ECO:0000313" key="2">
    <source>
        <dbReference type="EMBL" id="QHT00967.1"/>
    </source>
</evidence>
<dbReference type="SUPFAM" id="SSF102875">
    <property type="entry name" value="Chromosomal protein MC1"/>
    <property type="match status" value="1"/>
</dbReference>
<dbReference type="GO" id="GO:0042262">
    <property type="term" value="P:DNA protection"/>
    <property type="evidence" value="ECO:0007669"/>
    <property type="project" value="InterPro"/>
</dbReference>
<reference evidence="2" key="1">
    <citation type="journal article" date="2020" name="Nature">
        <title>Giant virus diversity and host interactions through global metagenomics.</title>
        <authorList>
            <person name="Schulz F."/>
            <person name="Roux S."/>
            <person name="Paez-Espino D."/>
            <person name="Jungbluth S."/>
            <person name="Walsh D.A."/>
            <person name="Denef V.J."/>
            <person name="McMahon K.D."/>
            <person name="Konstantinidis K.T."/>
            <person name="Eloe-Fadrosh E.A."/>
            <person name="Kyrpides N.C."/>
            <person name="Woyke T."/>
        </authorList>
    </citation>
    <scope>NUCLEOTIDE SEQUENCE</scope>
    <source>
        <strain evidence="2">GVMAG-M-3300020192-26</strain>
    </source>
</reference>
<feature type="compositionally biased region" description="Basic residues" evidence="1">
    <location>
        <begin position="237"/>
        <end position="259"/>
    </location>
</feature>
<feature type="region of interest" description="Disordered" evidence="1">
    <location>
        <begin position="311"/>
        <end position="355"/>
    </location>
</feature>